<dbReference type="InterPro" id="IPR015946">
    <property type="entry name" value="KH_dom-like_a/b"/>
</dbReference>
<evidence type="ECO:0000256" key="1">
    <source>
        <dbReference type="SAM" id="MobiDB-lite"/>
    </source>
</evidence>
<dbReference type="RefSeq" id="WP_345205046.1">
    <property type="nucleotide sequence ID" value="NZ_BAABGM010000012.1"/>
</dbReference>
<dbReference type="Proteomes" id="UP001500945">
    <property type="component" value="Unassembled WGS sequence"/>
</dbReference>
<evidence type="ECO:0000313" key="2">
    <source>
        <dbReference type="EMBL" id="GAA4405359.1"/>
    </source>
</evidence>
<dbReference type="Pfam" id="PF02566">
    <property type="entry name" value="OsmC"/>
    <property type="match status" value="1"/>
</dbReference>
<evidence type="ECO:0000313" key="3">
    <source>
        <dbReference type="Proteomes" id="UP001500945"/>
    </source>
</evidence>
<dbReference type="InterPro" id="IPR003718">
    <property type="entry name" value="OsmC/Ohr_fam"/>
</dbReference>
<reference evidence="3" key="1">
    <citation type="journal article" date="2019" name="Int. J. Syst. Evol. Microbiol.">
        <title>The Global Catalogue of Microorganisms (GCM) 10K type strain sequencing project: providing services to taxonomists for standard genome sequencing and annotation.</title>
        <authorList>
            <consortium name="The Broad Institute Genomics Platform"/>
            <consortium name="The Broad Institute Genome Sequencing Center for Infectious Disease"/>
            <person name="Wu L."/>
            <person name="Ma J."/>
        </authorList>
    </citation>
    <scope>NUCLEOTIDE SEQUENCE [LARGE SCALE GENOMIC DNA]</scope>
    <source>
        <strain evidence="3">JCM 17809</strain>
    </source>
</reference>
<organism evidence="2 3">
    <name type="scientific">Fodinibacter luteus</name>
    <dbReference type="NCBI Taxonomy" id="552064"/>
    <lineage>
        <taxon>Bacteria</taxon>
        <taxon>Bacillati</taxon>
        <taxon>Actinomycetota</taxon>
        <taxon>Actinomycetes</taxon>
        <taxon>Micrococcales</taxon>
        <taxon>Intrasporangiaceae</taxon>
        <taxon>Fodinibacter (ex Wang et al. 2009)</taxon>
    </lineage>
</organism>
<dbReference type="EMBL" id="BAABGM010000012">
    <property type="protein sequence ID" value="GAA4405359.1"/>
    <property type="molecule type" value="Genomic_DNA"/>
</dbReference>
<proteinExistence type="predicted"/>
<dbReference type="Gene3D" id="3.30.300.20">
    <property type="match status" value="1"/>
</dbReference>
<dbReference type="InterPro" id="IPR036102">
    <property type="entry name" value="OsmC/Ohrsf"/>
</dbReference>
<accession>A0ABP8KEF3</accession>
<gene>
    <name evidence="2" type="ORF">GCM10023168_18980</name>
</gene>
<dbReference type="SUPFAM" id="SSF82784">
    <property type="entry name" value="OsmC-like"/>
    <property type="match status" value="1"/>
</dbReference>
<comment type="caution">
    <text evidence="2">The sequence shown here is derived from an EMBL/GenBank/DDBJ whole genome shotgun (WGS) entry which is preliminary data.</text>
</comment>
<feature type="region of interest" description="Disordered" evidence="1">
    <location>
        <begin position="1"/>
        <end position="26"/>
    </location>
</feature>
<protein>
    <submittedName>
        <fullName evidence="2">OsmC family protein</fullName>
    </submittedName>
</protein>
<name>A0ABP8KEF3_9MICO</name>
<keyword evidence="3" id="KW-1185">Reference proteome</keyword>
<sequence length="152" mass="16450">MAQEQHETTTGGTGLGHRSVTMTRTERGTYLVTNARGGTLSVGGGGESSLFTPVELFLTAMAACSATDVDYMTSRIAEPVRFDVTAEGEKLRDGVENHLGDIEVTFTVRFPEGEDGDRARARLPRSIEQSRDRLCTVSRTVQRGAPVAMREA</sequence>